<dbReference type="Proteomes" id="UP000266861">
    <property type="component" value="Unassembled WGS sequence"/>
</dbReference>
<dbReference type="OrthoDB" id="6123at2759"/>
<evidence type="ECO:0000313" key="10">
    <source>
        <dbReference type="Proteomes" id="UP000266861"/>
    </source>
</evidence>
<keyword evidence="7" id="KW-0472">Membrane</keyword>
<accession>A0A397INH1</accession>
<evidence type="ECO:0000259" key="8">
    <source>
        <dbReference type="Pfam" id="PF03941"/>
    </source>
</evidence>
<organism evidence="9 10">
    <name type="scientific">Diversispora epigaea</name>
    <dbReference type="NCBI Taxonomy" id="1348612"/>
    <lineage>
        <taxon>Eukaryota</taxon>
        <taxon>Fungi</taxon>
        <taxon>Fungi incertae sedis</taxon>
        <taxon>Mucoromycota</taxon>
        <taxon>Glomeromycotina</taxon>
        <taxon>Glomeromycetes</taxon>
        <taxon>Diversisporales</taxon>
        <taxon>Diversisporaceae</taxon>
        <taxon>Diversispora</taxon>
    </lineage>
</organism>
<sequence length="206" mass="22828">MSQITTFLLILIAISQYFTIYFANISIFTKEVISIAALIICAAILVSILKTTTTNVSAERNFSAKISSNASSVYGDALGFTSIDTSSGNVFEPNFQNENLTTSDNLDWCTPENLHKSLIIQQNTNPEEIFGRVPPLDIEKMLYDTFGKQCSLLPRTSSAKWSSTSNSFNSQDMLAEFFGPKNKITHNGNVANDTDLVTFDTSEWYV</sequence>
<dbReference type="InterPro" id="IPR005635">
    <property type="entry name" value="Inner_centromere_prot_ARK-bd"/>
</dbReference>
<dbReference type="GO" id="GO:0005634">
    <property type="term" value="C:nucleus"/>
    <property type="evidence" value="ECO:0007669"/>
    <property type="project" value="UniProtKB-SubCell"/>
</dbReference>
<keyword evidence="4" id="KW-0963">Cytoplasm</keyword>
<feature type="transmembrane region" description="Helical" evidence="7">
    <location>
        <begin position="32"/>
        <end position="49"/>
    </location>
</feature>
<reference evidence="9 10" key="1">
    <citation type="submission" date="2018-08" db="EMBL/GenBank/DDBJ databases">
        <title>Genome and evolution of the arbuscular mycorrhizal fungus Diversispora epigaea (formerly Glomus versiforme) and its bacterial endosymbionts.</title>
        <authorList>
            <person name="Sun X."/>
            <person name="Fei Z."/>
            <person name="Harrison M."/>
        </authorList>
    </citation>
    <scope>NUCLEOTIDE SEQUENCE [LARGE SCALE GENOMIC DNA]</scope>
    <source>
        <strain evidence="9 10">IT104</strain>
    </source>
</reference>
<evidence type="ECO:0000256" key="4">
    <source>
        <dbReference type="ARBA" id="ARBA00022490"/>
    </source>
</evidence>
<dbReference type="Pfam" id="PF03941">
    <property type="entry name" value="INCENP_ARK-bind"/>
    <property type="match status" value="1"/>
</dbReference>
<dbReference type="GO" id="GO:0005819">
    <property type="term" value="C:spindle"/>
    <property type="evidence" value="ECO:0007669"/>
    <property type="project" value="UniProtKB-SubCell"/>
</dbReference>
<evidence type="ECO:0000256" key="5">
    <source>
        <dbReference type="ARBA" id="ARBA00023212"/>
    </source>
</evidence>
<gene>
    <name evidence="9" type="ORF">Glove_177g30</name>
</gene>
<keyword evidence="7" id="KW-1133">Transmembrane helix</keyword>
<protein>
    <recommendedName>
        <fullName evidence="8">Inner centromere protein ARK-binding domain-containing protein</fullName>
    </recommendedName>
</protein>
<evidence type="ECO:0000313" key="9">
    <source>
        <dbReference type="EMBL" id="RHZ77455.1"/>
    </source>
</evidence>
<keyword evidence="10" id="KW-1185">Reference proteome</keyword>
<name>A0A397INH1_9GLOM</name>
<evidence type="ECO:0000256" key="2">
    <source>
        <dbReference type="ARBA" id="ARBA00004186"/>
    </source>
</evidence>
<dbReference type="EMBL" id="PQFF01000167">
    <property type="protein sequence ID" value="RHZ77455.1"/>
    <property type="molecule type" value="Genomic_DNA"/>
</dbReference>
<evidence type="ECO:0000256" key="7">
    <source>
        <dbReference type="SAM" id="Phobius"/>
    </source>
</evidence>
<keyword evidence="5" id="KW-0206">Cytoskeleton</keyword>
<evidence type="ECO:0000256" key="3">
    <source>
        <dbReference type="ARBA" id="ARBA00010042"/>
    </source>
</evidence>
<keyword evidence="7" id="KW-0812">Transmembrane</keyword>
<comment type="similarity">
    <text evidence="3">Belongs to the INCENP family.</text>
</comment>
<comment type="caution">
    <text evidence="9">The sequence shown here is derived from an EMBL/GenBank/DDBJ whole genome shotgun (WGS) entry which is preliminary data.</text>
</comment>
<keyword evidence="6" id="KW-0539">Nucleus</keyword>
<evidence type="ECO:0000256" key="6">
    <source>
        <dbReference type="ARBA" id="ARBA00023242"/>
    </source>
</evidence>
<comment type="subcellular location">
    <subcellularLocation>
        <location evidence="2">Cytoplasm</location>
        <location evidence="2">Cytoskeleton</location>
        <location evidence="2">Spindle</location>
    </subcellularLocation>
    <subcellularLocation>
        <location evidence="1">Nucleus</location>
    </subcellularLocation>
</comment>
<dbReference type="AlphaFoldDB" id="A0A397INH1"/>
<proteinExistence type="inferred from homology"/>
<evidence type="ECO:0000256" key="1">
    <source>
        <dbReference type="ARBA" id="ARBA00004123"/>
    </source>
</evidence>
<feature type="transmembrane region" description="Helical" evidence="7">
    <location>
        <begin position="6"/>
        <end position="25"/>
    </location>
</feature>
<feature type="domain" description="Inner centromere protein ARK-binding" evidence="8">
    <location>
        <begin position="107"/>
        <end position="141"/>
    </location>
</feature>